<keyword evidence="3" id="KW-1185">Reference proteome</keyword>
<dbReference type="Proteomes" id="UP000324748">
    <property type="component" value="Unassembled WGS sequence"/>
</dbReference>
<feature type="chain" id="PRO_5022878833" description="CBM1 domain-containing protein" evidence="1">
    <location>
        <begin position="23"/>
        <end position="97"/>
    </location>
</feature>
<organism evidence="2 3">
    <name type="scientific">Puccinia graminis f. sp. tritici</name>
    <dbReference type="NCBI Taxonomy" id="56615"/>
    <lineage>
        <taxon>Eukaryota</taxon>
        <taxon>Fungi</taxon>
        <taxon>Dikarya</taxon>
        <taxon>Basidiomycota</taxon>
        <taxon>Pucciniomycotina</taxon>
        <taxon>Pucciniomycetes</taxon>
        <taxon>Pucciniales</taxon>
        <taxon>Pucciniaceae</taxon>
        <taxon>Puccinia</taxon>
    </lineage>
</organism>
<proteinExistence type="predicted"/>
<evidence type="ECO:0008006" key="4">
    <source>
        <dbReference type="Google" id="ProtNLM"/>
    </source>
</evidence>
<name>A0A5B0QQA3_PUCGR</name>
<comment type="caution">
    <text evidence="2">The sequence shown here is derived from an EMBL/GenBank/DDBJ whole genome shotgun (WGS) entry which is preliminary data.</text>
</comment>
<accession>A0A5B0QQA3</accession>
<evidence type="ECO:0000313" key="3">
    <source>
        <dbReference type="Proteomes" id="UP000324748"/>
    </source>
</evidence>
<dbReference type="AlphaFoldDB" id="A0A5B0QQA3"/>
<feature type="signal peptide" evidence="1">
    <location>
        <begin position="1"/>
        <end position="22"/>
    </location>
</feature>
<dbReference type="EMBL" id="VSWC01000014">
    <property type="protein sequence ID" value="KAA1115497.1"/>
    <property type="molecule type" value="Genomic_DNA"/>
</dbReference>
<keyword evidence="1" id="KW-0732">Signal</keyword>
<gene>
    <name evidence="2" type="ORF">PGT21_036908</name>
</gene>
<protein>
    <recommendedName>
        <fullName evidence="4">CBM1 domain-containing protein</fullName>
    </recommendedName>
</protein>
<reference evidence="2 3" key="1">
    <citation type="submission" date="2019-05" db="EMBL/GenBank/DDBJ databases">
        <title>Emergence of the Ug99 lineage of the wheat stem rust pathogen through somatic hybridization.</title>
        <authorList>
            <person name="Li F."/>
            <person name="Upadhyaya N.M."/>
            <person name="Sperschneider J."/>
            <person name="Matny O."/>
            <person name="Nguyen-Phuc H."/>
            <person name="Mago R."/>
            <person name="Raley C."/>
            <person name="Miller M.E."/>
            <person name="Silverstein K.A.T."/>
            <person name="Henningsen E."/>
            <person name="Hirsch C.D."/>
            <person name="Visser B."/>
            <person name="Pretorius Z.A."/>
            <person name="Steffenson B.J."/>
            <person name="Schwessinger B."/>
            <person name="Dodds P.N."/>
            <person name="Figueroa M."/>
        </authorList>
    </citation>
    <scope>NUCLEOTIDE SEQUENCE [LARGE SCALE GENOMIC DNA]</scope>
    <source>
        <strain evidence="2">21-0</strain>
    </source>
</reference>
<sequence>MFHFKLAITLMALVLAPMGVIGVIHNCFNRHYQVQKCFTVDSNYGTCWLDTPEIVGRSFACASSEVGLCCRIQPPYNIRADCNLVSGWDGSNCLPAS</sequence>
<evidence type="ECO:0000256" key="1">
    <source>
        <dbReference type="SAM" id="SignalP"/>
    </source>
</evidence>
<evidence type="ECO:0000313" key="2">
    <source>
        <dbReference type="EMBL" id="KAA1115497.1"/>
    </source>
</evidence>